<keyword evidence="4" id="KW-0963">Cytoplasm</keyword>
<feature type="compositionally biased region" description="Basic and acidic residues" evidence="6">
    <location>
        <begin position="787"/>
        <end position="799"/>
    </location>
</feature>
<feature type="compositionally biased region" description="Gly residues" evidence="6">
    <location>
        <begin position="405"/>
        <end position="415"/>
    </location>
</feature>
<dbReference type="EMBL" id="QCYY01001256">
    <property type="protein sequence ID" value="ROT79335.1"/>
    <property type="molecule type" value="Genomic_DNA"/>
</dbReference>
<sequence length="1348" mass="145917">MERLAQAAGGGDRLLACDSRLERAAEALGAGAPAGPQPRLGWASVLEKCGLVRVVLRVSPAVSLAEGEAEVVTLDKRRRQVTLVDPQTRQAQESRVGVAAPKMFAFDQVYTQEDSQNEVVSGAVVDVLHAVLAGNDGCVLCFGGASLGKTYTMLGSHTGPGELGVMPSTVAWLYRAIVEQKAKSGARFSVRVSAVAVDAAGALFTDLLAEYAQDGEASPSALLRDSTGGYLSSVAELRAPSPEAAAHYLDVAIAARASHAQVQSGQQQAPAPGSATLLYTLHIYQYAVDKSGKGGGKFILFLTTLFVGGRSRLHMIDVGDLSGSGGGMSLSALTSVLLAIFNGQRYLPHRENKLTMLLKEALGSVTCHAAMVVHISPSPRHVQHTLATLQLASRVHRMRRKKLRGLGGSNSGGSSEGSHSRSSGGDTSAGSSSMDFSSSEQSCDTVIYIGGGGPGDATDNEHPPVFMPHHTNQQMWPIARLRSMEHLRPHSASPTPAHTRRAASASPTPTSRSVPNGRSHVKPLPPPRTVSNTSSPANSGKSPGGNFIRHQPGVSKVSYNNNTGQQPLLSSFKPQVTLGPLVPGDLRHFNYNAYEEPNNMVPIFQRSRLPIPAHQLQQQRQLQLQNWIDGPRVHKSRVAAAQKLKTNKSETWVDGPQVTPAGYGFMDDHKKTMIERWVAVQTAQVVQQLEQQQTVPAQAPAQTSATQQQFTHLTQFRTCEESTLDSDQDTLSEDPPSGPGRPAGPDAALPPQPNLIEELERKNLIPSEDPEEEKSEDLKPTPSESESPVKESLIEEKSSEPQCSPDEESGAEEPSIDDICSQCEALAEECEELSSLLSCEEEECKRQAHLGLATVLEEPELEAAVAAEEANGLQGEGDEETGQDGDDVSSTPRRGWVRRSIASSGTHHSTELIEVQVPDYPIITVDCSIQVCEEDIVRALADTPCQSEVMSVETSDDHPLRVLSEENLTCASTFTDSYSQMGETGDEDDSDEDDSRPFSLFEVTDYGRVCQDLSLALQSDVANRNLHELAKIHDLYRTLARQSPRVHTGGPKLQAATLAEILANSRDSLLEDQKPPLEDDSICSEPVQAEGKLCQHCNKKRLRHGDSILKLESALRSKSQWLSRPLDTFEDSASDKCIGTDDLDFPEDHLVSQSAAKQSVGRRGETGSVRTRWGKSARVGAIKPPAVGMRGNYRYTCTLMYPPDAPTPTEGYDSGHDSGAATQGSATPLENIQVEEWSEEDVKRYEGRPRAADIPQLRASRQQILSLKTIQRALKADLAQAKGNLNVPSDSWSYELHIKEDSPMDHRTFVEALARETVILQKRVAAARSRVLVVTAFLPRQRRETLIN</sequence>
<dbReference type="PANTHER" id="PTHR21608:SF7">
    <property type="entry name" value="KINESIN-LIKE PROTEIN CG14535"/>
    <property type="match status" value="1"/>
</dbReference>
<dbReference type="InterPro" id="IPR001752">
    <property type="entry name" value="Kinesin_motor_dom"/>
</dbReference>
<comment type="caution">
    <text evidence="8">The sequence shown here is derived from an EMBL/GenBank/DDBJ whole genome shotgun (WGS) entry which is preliminary data.</text>
</comment>
<feature type="region of interest" description="Disordered" evidence="6">
    <location>
        <begin position="765"/>
        <end position="816"/>
    </location>
</feature>
<evidence type="ECO:0000259" key="7">
    <source>
        <dbReference type="PROSITE" id="PS50067"/>
    </source>
</evidence>
<dbReference type="GO" id="GO:0005524">
    <property type="term" value="F:ATP binding"/>
    <property type="evidence" value="ECO:0007669"/>
    <property type="project" value="UniProtKB-UniRule"/>
</dbReference>
<dbReference type="GO" id="GO:0008017">
    <property type="term" value="F:microtubule binding"/>
    <property type="evidence" value="ECO:0007669"/>
    <property type="project" value="InterPro"/>
</dbReference>
<feature type="region of interest" description="Disordered" evidence="6">
    <location>
        <begin position="719"/>
        <end position="752"/>
    </location>
</feature>
<feature type="region of interest" description="Disordered" evidence="6">
    <location>
        <begin position="974"/>
        <end position="997"/>
    </location>
</feature>
<keyword evidence="9" id="KW-1185">Reference proteome</keyword>
<dbReference type="SUPFAM" id="SSF52540">
    <property type="entry name" value="P-loop containing nucleoside triphosphate hydrolases"/>
    <property type="match status" value="1"/>
</dbReference>
<evidence type="ECO:0000313" key="9">
    <source>
        <dbReference type="Proteomes" id="UP000283509"/>
    </source>
</evidence>
<protein>
    <submittedName>
        <fullName evidence="8">Kinesin-like protein</fullName>
    </submittedName>
</protein>
<feature type="region of interest" description="Disordered" evidence="6">
    <location>
        <begin position="1206"/>
        <end position="1228"/>
    </location>
</feature>
<gene>
    <name evidence="8" type="ORF">C7M84_001944</name>
</gene>
<comment type="similarity">
    <text evidence="5">Belongs to the TRAFAC class myosin-kinesin ATPase superfamily. Kinesin family.</text>
</comment>
<dbReference type="PRINTS" id="PR00380">
    <property type="entry name" value="KINESINHEAVY"/>
</dbReference>
<dbReference type="SMART" id="SM00129">
    <property type="entry name" value="KISc"/>
    <property type="match status" value="1"/>
</dbReference>
<dbReference type="InterPro" id="IPR027640">
    <property type="entry name" value="Kinesin-like_fam"/>
</dbReference>
<evidence type="ECO:0000256" key="6">
    <source>
        <dbReference type="SAM" id="MobiDB-lite"/>
    </source>
</evidence>
<dbReference type="GO" id="GO:0007018">
    <property type="term" value="P:microtubule-based movement"/>
    <property type="evidence" value="ECO:0007669"/>
    <property type="project" value="InterPro"/>
</dbReference>
<dbReference type="PANTHER" id="PTHR21608">
    <property type="entry name" value="KINESIN-LIKE PROTEIN CG14535"/>
    <property type="match status" value="1"/>
</dbReference>
<evidence type="ECO:0000313" key="8">
    <source>
        <dbReference type="EMBL" id="ROT79335.1"/>
    </source>
</evidence>
<dbReference type="GO" id="GO:0003777">
    <property type="term" value="F:microtubule motor activity"/>
    <property type="evidence" value="ECO:0007669"/>
    <property type="project" value="InterPro"/>
</dbReference>
<feature type="compositionally biased region" description="Acidic residues" evidence="6">
    <location>
        <begin position="984"/>
        <end position="994"/>
    </location>
</feature>
<proteinExistence type="inferred from homology"/>
<dbReference type="OrthoDB" id="8862460at2759"/>
<dbReference type="InterPro" id="IPR027417">
    <property type="entry name" value="P-loop_NTPase"/>
</dbReference>
<dbReference type="PROSITE" id="PS50067">
    <property type="entry name" value="KINESIN_MOTOR_2"/>
    <property type="match status" value="1"/>
</dbReference>
<evidence type="ECO:0000256" key="2">
    <source>
        <dbReference type="ARBA" id="ARBA00022741"/>
    </source>
</evidence>
<keyword evidence="3 5" id="KW-0067">ATP-binding</keyword>
<keyword evidence="5" id="KW-0505">Motor protein</keyword>
<feature type="region of interest" description="Disordered" evidence="6">
    <location>
        <begin position="488"/>
        <end position="562"/>
    </location>
</feature>
<evidence type="ECO:0000256" key="5">
    <source>
        <dbReference type="PROSITE-ProRule" id="PRU00283"/>
    </source>
</evidence>
<feature type="region of interest" description="Disordered" evidence="6">
    <location>
        <begin position="404"/>
        <end position="469"/>
    </location>
</feature>
<feature type="compositionally biased region" description="Acidic residues" evidence="6">
    <location>
        <begin position="805"/>
        <end position="816"/>
    </location>
</feature>
<evidence type="ECO:0000256" key="4">
    <source>
        <dbReference type="ARBA" id="ARBA00023212"/>
    </source>
</evidence>
<organism evidence="8 9">
    <name type="scientific">Penaeus vannamei</name>
    <name type="common">Whiteleg shrimp</name>
    <name type="synonym">Litopenaeus vannamei</name>
    <dbReference type="NCBI Taxonomy" id="6689"/>
    <lineage>
        <taxon>Eukaryota</taxon>
        <taxon>Metazoa</taxon>
        <taxon>Ecdysozoa</taxon>
        <taxon>Arthropoda</taxon>
        <taxon>Crustacea</taxon>
        <taxon>Multicrustacea</taxon>
        <taxon>Malacostraca</taxon>
        <taxon>Eumalacostraca</taxon>
        <taxon>Eucarida</taxon>
        <taxon>Decapoda</taxon>
        <taxon>Dendrobranchiata</taxon>
        <taxon>Penaeoidea</taxon>
        <taxon>Penaeidae</taxon>
        <taxon>Penaeus</taxon>
    </lineage>
</organism>
<feature type="binding site" evidence="5">
    <location>
        <begin position="143"/>
        <end position="150"/>
    </location>
    <ligand>
        <name>ATP</name>
        <dbReference type="ChEBI" id="CHEBI:30616"/>
    </ligand>
</feature>
<evidence type="ECO:0000256" key="1">
    <source>
        <dbReference type="ARBA" id="ARBA00004245"/>
    </source>
</evidence>
<name>A0A3R7MCZ4_PENVA</name>
<feature type="compositionally biased region" description="Low complexity" evidence="6">
    <location>
        <begin position="416"/>
        <end position="442"/>
    </location>
</feature>
<dbReference type="InterPro" id="IPR036961">
    <property type="entry name" value="Kinesin_motor_dom_sf"/>
</dbReference>
<feature type="compositionally biased region" description="Low complexity" evidence="6">
    <location>
        <begin position="502"/>
        <end position="515"/>
    </location>
</feature>
<feature type="domain" description="Kinesin motor" evidence="7">
    <location>
        <begin position="51"/>
        <end position="398"/>
    </location>
</feature>
<feature type="compositionally biased region" description="Polar residues" evidence="6">
    <location>
        <begin position="529"/>
        <end position="541"/>
    </location>
</feature>
<feature type="region of interest" description="Disordered" evidence="6">
    <location>
        <begin position="867"/>
        <end position="895"/>
    </location>
</feature>
<evidence type="ECO:0000256" key="3">
    <source>
        <dbReference type="ARBA" id="ARBA00022840"/>
    </source>
</evidence>
<dbReference type="Gene3D" id="3.40.850.10">
    <property type="entry name" value="Kinesin motor domain"/>
    <property type="match status" value="1"/>
</dbReference>
<feature type="compositionally biased region" description="Acidic residues" evidence="6">
    <location>
        <begin position="876"/>
        <end position="887"/>
    </location>
</feature>
<dbReference type="Pfam" id="PF00225">
    <property type="entry name" value="Kinesin"/>
    <property type="match status" value="1"/>
</dbReference>
<comment type="subcellular location">
    <subcellularLocation>
        <location evidence="1">Cytoplasm</location>
        <location evidence="1">Cytoskeleton</location>
    </subcellularLocation>
</comment>
<dbReference type="STRING" id="6689.A0A3R7MCZ4"/>
<reference evidence="8 9" key="1">
    <citation type="submission" date="2018-04" db="EMBL/GenBank/DDBJ databases">
        <authorList>
            <person name="Zhang X."/>
            <person name="Yuan J."/>
            <person name="Li F."/>
            <person name="Xiang J."/>
        </authorList>
    </citation>
    <scope>NUCLEOTIDE SEQUENCE [LARGE SCALE GENOMIC DNA]</scope>
    <source>
        <tissue evidence="8">Muscle</tissue>
    </source>
</reference>
<dbReference type="Proteomes" id="UP000283509">
    <property type="component" value="Unassembled WGS sequence"/>
</dbReference>
<feature type="compositionally biased region" description="Acidic residues" evidence="6">
    <location>
        <begin position="722"/>
        <end position="732"/>
    </location>
</feature>
<accession>A0A3R7MCZ4</accession>
<reference evidence="8 9" key="2">
    <citation type="submission" date="2019-01" db="EMBL/GenBank/DDBJ databases">
        <title>The decoding of complex shrimp genome reveals the adaptation for benthos swimmer, frequently molting mechanism and breeding impact on genome.</title>
        <authorList>
            <person name="Sun Y."/>
            <person name="Gao Y."/>
            <person name="Yu Y."/>
        </authorList>
    </citation>
    <scope>NUCLEOTIDE SEQUENCE [LARGE SCALE GENOMIC DNA]</scope>
    <source>
        <tissue evidence="8">Muscle</tissue>
    </source>
</reference>
<dbReference type="GO" id="GO:0015630">
    <property type="term" value="C:microtubule cytoskeleton"/>
    <property type="evidence" value="ECO:0007669"/>
    <property type="project" value="UniProtKB-ARBA"/>
</dbReference>
<keyword evidence="2 5" id="KW-0547">Nucleotide-binding</keyword>
<keyword evidence="4" id="KW-0206">Cytoskeleton</keyword>